<feature type="domain" description="SUF system FeS cluster assembly SufBD core" evidence="2">
    <location>
        <begin position="170"/>
        <end position="272"/>
    </location>
</feature>
<dbReference type="InterPro" id="IPR045595">
    <property type="entry name" value="SufBD_N"/>
</dbReference>
<evidence type="ECO:0008006" key="6">
    <source>
        <dbReference type="Google" id="ProtNLM"/>
    </source>
</evidence>
<dbReference type="AlphaFoldDB" id="A0A1P8Q472"/>
<gene>
    <name evidence="4" type="ORF">BTM29_08885</name>
</gene>
<dbReference type="Proteomes" id="UP000187499">
    <property type="component" value="Chromosome"/>
</dbReference>
<keyword evidence="5" id="KW-1185">Reference proteome</keyword>
<dbReference type="Pfam" id="PF01458">
    <property type="entry name" value="SUFBD_core"/>
    <property type="match status" value="1"/>
</dbReference>
<dbReference type="OrthoDB" id="2289478at2"/>
<protein>
    <recommendedName>
        <fullName evidence="6">Fe-S cluster assembly protein SufD</fullName>
    </recommendedName>
</protein>
<dbReference type="EMBL" id="CP019323">
    <property type="protein sequence ID" value="APX72658.1"/>
    <property type="molecule type" value="Genomic_DNA"/>
</dbReference>
<dbReference type="KEGG" id="lalw:BTM29_08885"/>
<dbReference type="STRING" id="1847728.BTM29_08885"/>
<evidence type="ECO:0000259" key="3">
    <source>
        <dbReference type="Pfam" id="PF19295"/>
    </source>
</evidence>
<comment type="similarity">
    <text evidence="1">Belongs to the iron-sulfur cluster assembly SufBD family.</text>
</comment>
<evidence type="ECO:0000256" key="1">
    <source>
        <dbReference type="ARBA" id="ARBA00043967"/>
    </source>
</evidence>
<dbReference type="GO" id="GO:0016226">
    <property type="term" value="P:iron-sulfur cluster assembly"/>
    <property type="evidence" value="ECO:0007669"/>
    <property type="project" value="InterPro"/>
</dbReference>
<sequence length="304" mass="34442">MEFNKEFLEDFELAANDHGEPHWLVDGRVEALNEFNELDYPQSKKINWDLLEINEPKWHKSNRQLIPDCENNGNIQIIQLGQKVIVNNLTDDLEEAGVVITDIFTAFRQHPRLIQKSFMNKVINSDEDKFTAFHAAMLNAGIFVYIPKGIQVDQTIEIHVLKDDTLNLPLITHVLVVAEGDSSVNIVEEITDKGSNKNIFNGFTEVLARMNAKIDFKILNKLSGDGEVFLKDKAYLGKGATVNWEENLLNDSKTYASFENNLFGADSKVKTTLNVKSPNNKEFNINVVKHGNNVSSEFDKNFDA</sequence>
<proteinExistence type="inferred from homology"/>
<evidence type="ECO:0000313" key="4">
    <source>
        <dbReference type="EMBL" id="APX72658.1"/>
    </source>
</evidence>
<dbReference type="InterPro" id="IPR037284">
    <property type="entry name" value="SUF_FeS_clus_asmbl_SufBD_sf"/>
</dbReference>
<name>A0A1P8Q472_9LACO</name>
<dbReference type="PANTHER" id="PTHR30508:SF1">
    <property type="entry name" value="UPF0051 PROTEIN ABCI8, CHLOROPLASTIC-RELATED"/>
    <property type="match status" value="1"/>
</dbReference>
<dbReference type="SUPFAM" id="SSF101960">
    <property type="entry name" value="Stabilizer of iron transporter SufD"/>
    <property type="match status" value="1"/>
</dbReference>
<dbReference type="InterPro" id="IPR000825">
    <property type="entry name" value="SUF_FeS_clus_asmbl_SufBD_core"/>
</dbReference>
<accession>A0A1P8Q472</accession>
<dbReference type="InterPro" id="IPR055346">
    <property type="entry name" value="Fe-S_cluster_assembly_SufBD"/>
</dbReference>
<reference evidence="5" key="1">
    <citation type="submission" date="2016-12" db="EMBL/GenBank/DDBJ databases">
        <authorList>
            <person name="Jung M.Y."/>
            <person name="Lee S.H."/>
        </authorList>
    </citation>
    <scope>NUCLEOTIDE SEQUENCE [LARGE SCALE GENOMIC DNA]</scope>
    <source>
        <strain evidence="5">WiKim39</strain>
    </source>
</reference>
<dbReference type="RefSeq" id="WP_076616320.1">
    <property type="nucleotide sequence ID" value="NZ_CP019323.1"/>
</dbReference>
<evidence type="ECO:0000259" key="2">
    <source>
        <dbReference type="Pfam" id="PF01458"/>
    </source>
</evidence>
<dbReference type="PANTHER" id="PTHR30508">
    <property type="entry name" value="FES CLUSTER ASSEMBLY PROTEIN SUF"/>
    <property type="match status" value="1"/>
</dbReference>
<evidence type="ECO:0000313" key="5">
    <source>
        <dbReference type="Proteomes" id="UP000187499"/>
    </source>
</evidence>
<organism evidence="4 5">
    <name type="scientific">Companilactobacillus allii</name>
    <dbReference type="NCBI Taxonomy" id="1847728"/>
    <lineage>
        <taxon>Bacteria</taxon>
        <taxon>Bacillati</taxon>
        <taxon>Bacillota</taxon>
        <taxon>Bacilli</taxon>
        <taxon>Lactobacillales</taxon>
        <taxon>Lactobacillaceae</taxon>
        <taxon>Companilactobacillus</taxon>
    </lineage>
</organism>
<dbReference type="Pfam" id="PF19295">
    <property type="entry name" value="SufBD_N"/>
    <property type="match status" value="1"/>
</dbReference>
<feature type="domain" description="SUF system FeS cluster assembly SufBD N-terminal" evidence="3">
    <location>
        <begin position="24"/>
        <end position="158"/>
    </location>
</feature>